<feature type="transmembrane region" description="Helical" evidence="1">
    <location>
        <begin position="27"/>
        <end position="50"/>
    </location>
</feature>
<keyword evidence="4" id="KW-1185">Reference proteome</keyword>
<evidence type="ECO:0000256" key="2">
    <source>
        <dbReference type="SAM" id="SignalP"/>
    </source>
</evidence>
<dbReference type="EMBL" id="OZ034813">
    <property type="protein sequence ID" value="CAL1356704.1"/>
    <property type="molecule type" value="Genomic_DNA"/>
</dbReference>
<keyword evidence="2" id="KW-0732">Signal</keyword>
<dbReference type="AlphaFoldDB" id="A0AAV2CKC0"/>
<protein>
    <submittedName>
        <fullName evidence="3">Uncharacterized protein</fullName>
    </submittedName>
</protein>
<keyword evidence="1" id="KW-0812">Transmembrane</keyword>
<feature type="signal peptide" evidence="2">
    <location>
        <begin position="1"/>
        <end position="17"/>
    </location>
</feature>
<proteinExistence type="predicted"/>
<gene>
    <name evidence="3" type="ORF">LTRI10_LOCUS4384</name>
</gene>
<feature type="chain" id="PRO_5043393576" evidence="2">
    <location>
        <begin position="18"/>
        <end position="77"/>
    </location>
</feature>
<reference evidence="3 4" key="1">
    <citation type="submission" date="2024-04" db="EMBL/GenBank/DDBJ databases">
        <authorList>
            <person name="Fracassetti M."/>
        </authorList>
    </citation>
    <scope>NUCLEOTIDE SEQUENCE [LARGE SCALE GENOMIC DNA]</scope>
</reference>
<evidence type="ECO:0000313" key="4">
    <source>
        <dbReference type="Proteomes" id="UP001497516"/>
    </source>
</evidence>
<name>A0AAV2CKC0_9ROSI</name>
<accession>A0AAV2CKC0</accession>
<organism evidence="3 4">
    <name type="scientific">Linum trigynum</name>
    <dbReference type="NCBI Taxonomy" id="586398"/>
    <lineage>
        <taxon>Eukaryota</taxon>
        <taxon>Viridiplantae</taxon>
        <taxon>Streptophyta</taxon>
        <taxon>Embryophyta</taxon>
        <taxon>Tracheophyta</taxon>
        <taxon>Spermatophyta</taxon>
        <taxon>Magnoliopsida</taxon>
        <taxon>eudicotyledons</taxon>
        <taxon>Gunneridae</taxon>
        <taxon>Pentapetalae</taxon>
        <taxon>rosids</taxon>
        <taxon>fabids</taxon>
        <taxon>Malpighiales</taxon>
        <taxon>Linaceae</taxon>
        <taxon>Linum</taxon>
    </lineage>
</organism>
<keyword evidence="1" id="KW-1133">Transmembrane helix</keyword>
<evidence type="ECO:0000256" key="1">
    <source>
        <dbReference type="SAM" id="Phobius"/>
    </source>
</evidence>
<evidence type="ECO:0000313" key="3">
    <source>
        <dbReference type="EMBL" id="CAL1356704.1"/>
    </source>
</evidence>
<sequence length="77" mass="8317">MTASDVLLFLLLPSSSGESSGLSPSVLMAVPISLVLFMHLISWWLPILYLESAAPGDGSAKGHLRMAMIARVIPWEH</sequence>
<dbReference type="Proteomes" id="UP001497516">
    <property type="component" value="Chromosome 1"/>
</dbReference>
<keyword evidence="1" id="KW-0472">Membrane</keyword>